<dbReference type="Proteomes" id="UP000184498">
    <property type="component" value="Unassembled WGS sequence"/>
</dbReference>
<evidence type="ECO:0000259" key="1">
    <source>
        <dbReference type="Pfam" id="PF03235"/>
    </source>
</evidence>
<dbReference type="OrthoDB" id="9798761at2"/>
<sequence>MDNQITLMTINDLLGKQYFIPYYQRGYRWTEHHVEDLLEDIFSFSKAQNINEKDFYCLQPIVVKNINLDSTGASQSYEIVDGQQRLTTIYIILQYLMREFLKVDSLEEEYSKEIYTIQYETRIKSHDFLKEIKDDKSNIDFFHISQAYKTVKEWFENDKKQLNRKDKNDFLDTLLGRKDDNKSVQVIWYTADKDLDSVELFNRLNMGKIPLTNAELIKAIFLSSSSFKDDFLEVANRKKIVISQLWDIIEQQLNDDDFWSFITNIRKEKYDTKIELLFDIISKKQKSDIDPLFTFLYFIKDSKKENYSLWDLWLTVEKYYYTLLEWYKSKNLYHKIGYLIAINKDLNELVELSVTVNKSYFEEQLNSMISDSLEKDIDSLNYNQSGDYKKIERILMLFNIEAIRTNEKITEFYPFKFHKNQKWSLEHIHAQNSEFLDKNKREQWLKWLDYHKKLIKDILDDTPEENEKSDLQKLLNEVESLSDDKITWEIFEKLAQNVIRKFSEENQDINTDSHNISNLALLGHNENAVLSNSVFEVKRREIINLDKIGSYIPVCTKRVFLKYYDKKNTSQQYYFWGQNDREAYLEEIKKVLLPYIN</sequence>
<reference evidence="3" key="1">
    <citation type="submission" date="2016-11" db="EMBL/GenBank/DDBJ databases">
        <authorList>
            <person name="Varghese N."/>
            <person name="Submissions S."/>
        </authorList>
    </citation>
    <scope>NUCLEOTIDE SEQUENCE [LARGE SCALE GENOMIC DNA]</scope>
    <source>
        <strain evidence="3">DSM 18016</strain>
    </source>
</reference>
<evidence type="ECO:0000313" key="2">
    <source>
        <dbReference type="EMBL" id="SHJ88817.1"/>
    </source>
</evidence>
<dbReference type="AlphaFoldDB" id="A0A1M6MZA2"/>
<proteinExistence type="predicted"/>
<name>A0A1M6MZA2_9FLAO</name>
<dbReference type="PANTHER" id="PTHR35149">
    <property type="entry name" value="SLL5132 PROTEIN"/>
    <property type="match status" value="1"/>
</dbReference>
<accession>A0A1M6MZA2</accession>
<dbReference type="RefSeq" id="WP_072995705.1">
    <property type="nucleotide sequence ID" value="NZ_FRAM01000001.1"/>
</dbReference>
<dbReference type="EMBL" id="FRAM01000001">
    <property type="protein sequence ID" value="SHJ88817.1"/>
    <property type="molecule type" value="Genomic_DNA"/>
</dbReference>
<feature type="domain" description="GmrSD restriction endonucleases N-terminal" evidence="1">
    <location>
        <begin position="11"/>
        <end position="221"/>
    </location>
</feature>
<dbReference type="STRING" id="216903.SAMN05444371_0070"/>
<evidence type="ECO:0000313" key="3">
    <source>
        <dbReference type="Proteomes" id="UP000184498"/>
    </source>
</evidence>
<dbReference type="Pfam" id="PF03235">
    <property type="entry name" value="GmrSD_N"/>
    <property type="match status" value="1"/>
</dbReference>
<dbReference type="PANTHER" id="PTHR35149:SF1">
    <property type="entry name" value="DUF5655 DOMAIN-CONTAINING PROTEIN"/>
    <property type="match status" value="1"/>
</dbReference>
<organism evidence="2 3">
    <name type="scientific">Epilithonimonas mollis</name>
    <dbReference type="NCBI Taxonomy" id="216903"/>
    <lineage>
        <taxon>Bacteria</taxon>
        <taxon>Pseudomonadati</taxon>
        <taxon>Bacteroidota</taxon>
        <taxon>Flavobacteriia</taxon>
        <taxon>Flavobacteriales</taxon>
        <taxon>Weeksellaceae</taxon>
        <taxon>Chryseobacterium group</taxon>
        <taxon>Epilithonimonas</taxon>
    </lineage>
</organism>
<gene>
    <name evidence="2" type="ORF">SAMN05444371_0070</name>
</gene>
<protein>
    <recommendedName>
        <fullName evidence="1">GmrSD restriction endonucleases N-terminal domain-containing protein</fullName>
    </recommendedName>
</protein>
<keyword evidence="3" id="KW-1185">Reference proteome</keyword>
<dbReference type="InterPro" id="IPR004919">
    <property type="entry name" value="GmrSD_N"/>
</dbReference>